<dbReference type="AlphaFoldDB" id="A0A380CMA1"/>
<gene>
    <name evidence="3" type="ORF">NCTC12413_02048</name>
    <name evidence="2" type="ORF">SAR03_05820</name>
</gene>
<evidence type="ECO:0000256" key="1">
    <source>
        <dbReference type="SAM" id="MobiDB-lite"/>
    </source>
</evidence>
<name>A0A380CMA1_9STAP</name>
<evidence type="ECO:0000313" key="2">
    <source>
        <dbReference type="EMBL" id="GEP99544.1"/>
    </source>
</evidence>
<proteinExistence type="predicted"/>
<keyword evidence="5" id="KW-1185">Reference proteome</keyword>
<dbReference type="STRING" id="1212545.SARL_08489"/>
<sequence length="165" mass="19211">MHNTISAIEHDIEQLESPNSNISDEALQDIERRIVDQKTKIRESLSPSKSREAERLNEIAGKVNSNISSAFDRFDSVKQLKDYLEPIFQRGKIDTTYGRALVLIEETKLIEYVKDYFNKPEDDYELCHYIVSKAIELSDKIMTDQYTALLKLELRFFEQKFAGLK</sequence>
<dbReference type="EMBL" id="UGZE01000001">
    <property type="protein sequence ID" value="SUJ22993.1"/>
    <property type="molecule type" value="Genomic_DNA"/>
</dbReference>
<protein>
    <submittedName>
        <fullName evidence="3">Uncharacterized protein</fullName>
    </submittedName>
</protein>
<reference evidence="2 5" key="2">
    <citation type="submission" date="2019-07" db="EMBL/GenBank/DDBJ databases">
        <title>Whole genome shotgun sequence of Staphylococcus arlettae NBRC 109765.</title>
        <authorList>
            <person name="Hosoyama A."/>
            <person name="Uohara A."/>
            <person name="Ohji S."/>
            <person name="Ichikawa N."/>
        </authorList>
    </citation>
    <scope>NUCLEOTIDE SEQUENCE [LARGE SCALE GENOMIC DNA]</scope>
    <source>
        <strain evidence="2 5">NBRC 109765</strain>
    </source>
</reference>
<dbReference type="OrthoDB" id="2403907at2"/>
<dbReference type="RefSeq" id="WP_103388094.1">
    <property type="nucleotide sequence ID" value="NZ_BKAV01000003.1"/>
</dbReference>
<dbReference type="Proteomes" id="UP000254956">
    <property type="component" value="Unassembled WGS sequence"/>
</dbReference>
<evidence type="ECO:0000313" key="3">
    <source>
        <dbReference type="EMBL" id="SUJ22993.1"/>
    </source>
</evidence>
<accession>A0A380CMA1</accession>
<evidence type="ECO:0000313" key="5">
    <source>
        <dbReference type="Proteomes" id="UP000321598"/>
    </source>
</evidence>
<feature type="region of interest" description="Disordered" evidence="1">
    <location>
        <begin position="1"/>
        <end position="21"/>
    </location>
</feature>
<reference evidence="3 4" key="1">
    <citation type="submission" date="2018-06" db="EMBL/GenBank/DDBJ databases">
        <authorList>
            <consortium name="Pathogen Informatics"/>
            <person name="Doyle S."/>
        </authorList>
    </citation>
    <scope>NUCLEOTIDE SEQUENCE [LARGE SCALE GENOMIC DNA]</scope>
    <source>
        <strain evidence="3 4">NCTC12413</strain>
    </source>
</reference>
<organism evidence="3 4">
    <name type="scientific">Staphylococcus arlettae</name>
    <dbReference type="NCBI Taxonomy" id="29378"/>
    <lineage>
        <taxon>Bacteria</taxon>
        <taxon>Bacillati</taxon>
        <taxon>Bacillota</taxon>
        <taxon>Bacilli</taxon>
        <taxon>Bacillales</taxon>
        <taxon>Staphylococcaceae</taxon>
        <taxon>Staphylococcus</taxon>
    </lineage>
</organism>
<dbReference type="Proteomes" id="UP000321598">
    <property type="component" value="Unassembled WGS sequence"/>
</dbReference>
<dbReference type="EMBL" id="BKAV01000003">
    <property type="protein sequence ID" value="GEP99544.1"/>
    <property type="molecule type" value="Genomic_DNA"/>
</dbReference>
<evidence type="ECO:0000313" key="4">
    <source>
        <dbReference type="Proteomes" id="UP000254956"/>
    </source>
</evidence>